<accession>A0A2J6S1W9</accession>
<proteinExistence type="predicted"/>
<dbReference type="Pfam" id="PF00722">
    <property type="entry name" value="Glyco_hydro_16"/>
    <property type="match status" value="1"/>
</dbReference>
<organism evidence="3 4">
    <name type="scientific">Hyaloscypha variabilis (strain UAMH 11265 / GT02V1 / F)</name>
    <name type="common">Meliniomyces variabilis</name>
    <dbReference type="NCBI Taxonomy" id="1149755"/>
    <lineage>
        <taxon>Eukaryota</taxon>
        <taxon>Fungi</taxon>
        <taxon>Dikarya</taxon>
        <taxon>Ascomycota</taxon>
        <taxon>Pezizomycotina</taxon>
        <taxon>Leotiomycetes</taxon>
        <taxon>Helotiales</taxon>
        <taxon>Hyaloscyphaceae</taxon>
        <taxon>Hyaloscypha</taxon>
        <taxon>Hyaloscypha variabilis</taxon>
    </lineage>
</organism>
<feature type="domain" description="GH16" evidence="2">
    <location>
        <begin position="71"/>
        <end position="289"/>
    </location>
</feature>
<protein>
    <submittedName>
        <fullName evidence="3">Glycoside hydrolase family 16 protein</fullName>
    </submittedName>
</protein>
<keyword evidence="1" id="KW-0732">Signal</keyword>
<dbReference type="AlphaFoldDB" id="A0A2J6S1W9"/>
<dbReference type="PROSITE" id="PS51762">
    <property type="entry name" value="GH16_2"/>
    <property type="match status" value="1"/>
</dbReference>
<evidence type="ECO:0000256" key="1">
    <source>
        <dbReference type="SAM" id="SignalP"/>
    </source>
</evidence>
<dbReference type="InterPro" id="IPR000757">
    <property type="entry name" value="Beta-glucanase-like"/>
</dbReference>
<keyword evidence="4" id="KW-1185">Reference proteome</keyword>
<dbReference type="GO" id="GO:0004553">
    <property type="term" value="F:hydrolase activity, hydrolyzing O-glycosyl compounds"/>
    <property type="evidence" value="ECO:0007669"/>
    <property type="project" value="InterPro"/>
</dbReference>
<evidence type="ECO:0000313" key="4">
    <source>
        <dbReference type="Proteomes" id="UP000235786"/>
    </source>
</evidence>
<dbReference type="GO" id="GO:0005975">
    <property type="term" value="P:carbohydrate metabolic process"/>
    <property type="evidence" value="ECO:0007669"/>
    <property type="project" value="InterPro"/>
</dbReference>
<sequence>MFVFILLILSCTISAQNTVGSTCTGFTTNGLANSTFLYYRLYDFRNIYNTRSASTQNSITSKTVTNSSWTNDWYIRNYPRKSSGAPDIPVSFTPRRVSITNSTDKSPYYSTYLTLSSARINESTQEGGEITFDEFNVSYASIRVLGRVKGTPGACAGIFTYLNDTEESDIEMFTRDPANFVHYSNQPSSTGAPDWLPIPGATVNVSMPDGMYWTDWHVHRLDWTPGRSVFFVDDIQRNTTTLQVPVADPPSGVYIDMWGANSTWVGSMPIGGEATFEIQWVELLFNTSVSSPAAPAENQKLCAIGDDKISWGLRLASMCSKSLALWSILVVLIVNY</sequence>
<dbReference type="Gene3D" id="2.60.120.200">
    <property type="match status" value="1"/>
</dbReference>
<reference evidence="3 4" key="1">
    <citation type="submission" date="2016-04" db="EMBL/GenBank/DDBJ databases">
        <title>A degradative enzymes factory behind the ericoid mycorrhizal symbiosis.</title>
        <authorList>
            <consortium name="DOE Joint Genome Institute"/>
            <person name="Martino E."/>
            <person name="Morin E."/>
            <person name="Grelet G."/>
            <person name="Kuo A."/>
            <person name="Kohler A."/>
            <person name="Daghino S."/>
            <person name="Barry K."/>
            <person name="Choi C."/>
            <person name="Cichocki N."/>
            <person name="Clum A."/>
            <person name="Copeland A."/>
            <person name="Hainaut M."/>
            <person name="Haridas S."/>
            <person name="Labutti K."/>
            <person name="Lindquist E."/>
            <person name="Lipzen A."/>
            <person name="Khouja H.-R."/>
            <person name="Murat C."/>
            <person name="Ohm R."/>
            <person name="Olson A."/>
            <person name="Spatafora J."/>
            <person name="Veneault-Fourrey C."/>
            <person name="Henrissat B."/>
            <person name="Grigoriev I."/>
            <person name="Martin F."/>
            <person name="Perotto S."/>
        </authorList>
    </citation>
    <scope>NUCLEOTIDE SEQUENCE [LARGE SCALE GENOMIC DNA]</scope>
    <source>
        <strain evidence="3 4">F</strain>
    </source>
</reference>
<dbReference type="PANTHER" id="PTHR38121:SF4">
    <property type="entry name" value="GH16 DOMAIN-CONTAINING PROTEIN-RELATED"/>
    <property type="match status" value="1"/>
</dbReference>
<dbReference type="Proteomes" id="UP000235786">
    <property type="component" value="Unassembled WGS sequence"/>
</dbReference>
<feature type="chain" id="PRO_5014377712" evidence="1">
    <location>
        <begin position="16"/>
        <end position="336"/>
    </location>
</feature>
<dbReference type="InterPro" id="IPR013320">
    <property type="entry name" value="ConA-like_dom_sf"/>
</dbReference>
<dbReference type="PANTHER" id="PTHR38121">
    <property type="entry name" value="GH16 DOMAIN-CONTAINING PROTEIN"/>
    <property type="match status" value="1"/>
</dbReference>
<dbReference type="STRING" id="1149755.A0A2J6S1W9"/>
<gene>
    <name evidence="3" type="ORF">L207DRAFT_579675</name>
</gene>
<dbReference type="SUPFAM" id="SSF49899">
    <property type="entry name" value="Concanavalin A-like lectins/glucanases"/>
    <property type="match status" value="1"/>
</dbReference>
<name>A0A2J6S1W9_HYAVF</name>
<dbReference type="EMBL" id="KZ613941">
    <property type="protein sequence ID" value="PMD44745.1"/>
    <property type="molecule type" value="Genomic_DNA"/>
</dbReference>
<keyword evidence="3" id="KW-0378">Hydrolase</keyword>
<evidence type="ECO:0000259" key="2">
    <source>
        <dbReference type="PROSITE" id="PS51762"/>
    </source>
</evidence>
<feature type="signal peptide" evidence="1">
    <location>
        <begin position="1"/>
        <end position="15"/>
    </location>
</feature>
<dbReference type="OrthoDB" id="4388755at2759"/>
<dbReference type="CDD" id="cd00413">
    <property type="entry name" value="Glyco_hydrolase_16"/>
    <property type="match status" value="1"/>
</dbReference>
<evidence type="ECO:0000313" key="3">
    <source>
        <dbReference type="EMBL" id="PMD44745.1"/>
    </source>
</evidence>